<keyword evidence="2" id="KW-1185">Reference proteome</keyword>
<dbReference type="RefSeq" id="XP_007399885.1">
    <property type="nucleotide sequence ID" value="XM_007399823.1"/>
</dbReference>
<dbReference type="Proteomes" id="UP000008370">
    <property type="component" value="Unassembled WGS sequence"/>
</dbReference>
<gene>
    <name evidence="1" type="ORF">PHACADRAFT_187445</name>
</gene>
<protein>
    <submittedName>
        <fullName evidence="1">Uncharacterized protein</fullName>
    </submittedName>
</protein>
<dbReference type="GeneID" id="18910430"/>
<evidence type="ECO:0000313" key="1">
    <source>
        <dbReference type="EMBL" id="EKM52104.1"/>
    </source>
</evidence>
<proteinExistence type="predicted"/>
<dbReference type="EMBL" id="JH930476">
    <property type="protein sequence ID" value="EKM52104.1"/>
    <property type="molecule type" value="Genomic_DNA"/>
</dbReference>
<dbReference type="KEGG" id="pco:PHACADRAFT_187445"/>
<dbReference type="HOGENOM" id="CLU_1587090_0_0_1"/>
<organism evidence="1 2">
    <name type="scientific">Phanerochaete carnosa (strain HHB-10118-sp)</name>
    <name type="common">White-rot fungus</name>
    <name type="synonym">Peniophora carnosa</name>
    <dbReference type="NCBI Taxonomy" id="650164"/>
    <lineage>
        <taxon>Eukaryota</taxon>
        <taxon>Fungi</taxon>
        <taxon>Dikarya</taxon>
        <taxon>Basidiomycota</taxon>
        <taxon>Agaricomycotina</taxon>
        <taxon>Agaricomycetes</taxon>
        <taxon>Polyporales</taxon>
        <taxon>Phanerochaetaceae</taxon>
        <taxon>Phanerochaete</taxon>
    </lineage>
</organism>
<dbReference type="InParanoid" id="K5VZQ3"/>
<name>K5VZQ3_PHACS</name>
<dbReference type="AlphaFoldDB" id="K5VZQ3"/>
<reference evidence="1 2" key="1">
    <citation type="journal article" date="2012" name="BMC Genomics">
        <title>Comparative genomics of the white-rot fungi, Phanerochaete carnosa and P. chrysosporium, to elucidate the genetic basis of the distinct wood types they colonize.</title>
        <authorList>
            <person name="Suzuki H."/>
            <person name="MacDonald J."/>
            <person name="Syed K."/>
            <person name="Salamov A."/>
            <person name="Hori C."/>
            <person name="Aerts A."/>
            <person name="Henrissat B."/>
            <person name="Wiebenga A."/>
            <person name="vanKuyk P.A."/>
            <person name="Barry K."/>
            <person name="Lindquist E."/>
            <person name="LaButti K."/>
            <person name="Lapidus A."/>
            <person name="Lucas S."/>
            <person name="Coutinho P."/>
            <person name="Gong Y."/>
            <person name="Samejima M."/>
            <person name="Mahadevan R."/>
            <person name="Abou-Zaid M."/>
            <person name="de Vries R.P."/>
            <person name="Igarashi K."/>
            <person name="Yadav J.S."/>
            <person name="Grigoriev I.V."/>
            <person name="Master E.R."/>
        </authorList>
    </citation>
    <scope>NUCLEOTIDE SEQUENCE [LARGE SCALE GENOMIC DNA]</scope>
    <source>
        <strain evidence="1 2">HHB-10118-sp</strain>
    </source>
</reference>
<accession>K5VZQ3</accession>
<evidence type="ECO:0000313" key="2">
    <source>
        <dbReference type="Proteomes" id="UP000008370"/>
    </source>
</evidence>
<sequence>MTFREWPKHYDGYGPFGEEKRDYSDRSDFHGLSLSGRSILPTARGFMAMQDRVRHHPSVPTFCKVAVQTLNAKKRGDLLSHSDAACARAAEEYDLSQTHELSQCACRSVCSTNGRRNAADAHVFRFTAGVTLDITYGITVESDQDASIELSHRIPKVLAQYADGLPAP</sequence>